<gene>
    <name evidence="2" type="ORF">OKA05_07040</name>
</gene>
<keyword evidence="1" id="KW-0812">Transmembrane</keyword>
<feature type="transmembrane region" description="Helical" evidence="1">
    <location>
        <begin position="101"/>
        <end position="119"/>
    </location>
</feature>
<evidence type="ECO:0000313" key="3">
    <source>
        <dbReference type="Proteomes" id="UP001320876"/>
    </source>
</evidence>
<feature type="transmembrane region" description="Helical" evidence="1">
    <location>
        <begin position="58"/>
        <end position="80"/>
    </location>
</feature>
<evidence type="ECO:0000256" key="1">
    <source>
        <dbReference type="SAM" id="Phobius"/>
    </source>
</evidence>
<evidence type="ECO:0000313" key="2">
    <source>
        <dbReference type="EMBL" id="MCW1922303.1"/>
    </source>
</evidence>
<keyword evidence="1" id="KW-1133">Transmembrane helix</keyword>
<comment type="caution">
    <text evidence="2">The sequence shown here is derived from an EMBL/GenBank/DDBJ whole genome shotgun (WGS) entry which is preliminary data.</text>
</comment>
<name>A0ABT3GFV3_9BACT</name>
<dbReference type="RefSeq" id="WP_264486412.1">
    <property type="nucleotide sequence ID" value="NZ_JAPDDT010000002.1"/>
</dbReference>
<proteinExistence type="predicted"/>
<dbReference type="EMBL" id="JAPDDT010000002">
    <property type="protein sequence ID" value="MCW1922303.1"/>
    <property type="molecule type" value="Genomic_DNA"/>
</dbReference>
<accession>A0ABT3GFV3</accession>
<keyword evidence="3" id="KW-1185">Reference proteome</keyword>
<sequence>MSMKEAWHMAVERMPLWAAAVLLVCQFLAPAFHAWQNQPGRLGGPISRAKAGWLALATILWVILPLLLCTQHAAYAWMAASMMVRTIVELPLCAWKKWSTNYGLGHDALHALIVLWWLPGAPPDVKLWIVLTLLTLVIEVIFVLRFRKCTEGPANGIYFVPDGAAHIRLNLLTDLVRMPCQYLMVSILIAACLR</sequence>
<protein>
    <submittedName>
        <fullName evidence="2">Uncharacterized protein</fullName>
    </submittedName>
</protein>
<dbReference type="Proteomes" id="UP001320876">
    <property type="component" value="Unassembled WGS sequence"/>
</dbReference>
<organism evidence="2 3">
    <name type="scientific">Luteolibacter arcticus</name>
    <dbReference type="NCBI Taxonomy" id="1581411"/>
    <lineage>
        <taxon>Bacteria</taxon>
        <taxon>Pseudomonadati</taxon>
        <taxon>Verrucomicrobiota</taxon>
        <taxon>Verrucomicrobiia</taxon>
        <taxon>Verrucomicrobiales</taxon>
        <taxon>Verrucomicrobiaceae</taxon>
        <taxon>Luteolibacter</taxon>
    </lineage>
</organism>
<reference evidence="2 3" key="1">
    <citation type="submission" date="2022-10" db="EMBL/GenBank/DDBJ databases">
        <title>Luteolibacter arcticus strain CCTCC AB 2014275, whole genome shotgun sequencing project.</title>
        <authorList>
            <person name="Zhao G."/>
            <person name="Shen L."/>
        </authorList>
    </citation>
    <scope>NUCLEOTIDE SEQUENCE [LARGE SCALE GENOMIC DNA]</scope>
    <source>
        <strain evidence="2 3">CCTCC AB 2014275</strain>
    </source>
</reference>
<keyword evidence="1" id="KW-0472">Membrane</keyword>
<feature type="transmembrane region" description="Helical" evidence="1">
    <location>
        <begin position="125"/>
        <end position="144"/>
    </location>
</feature>